<dbReference type="STRING" id="913774.A0A0C3DD70"/>
<feature type="transmembrane region" description="Helical" evidence="1">
    <location>
        <begin position="32"/>
        <end position="52"/>
    </location>
</feature>
<dbReference type="InParanoid" id="A0A0C3DD70"/>
<name>A0A0C3DD70_OIDMZ</name>
<dbReference type="AlphaFoldDB" id="A0A0C3DD70"/>
<gene>
    <name evidence="2" type="ORF">OIDMADRAFT_55795</name>
</gene>
<evidence type="ECO:0000313" key="3">
    <source>
        <dbReference type="Proteomes" id="UP000054321"/>
    </source>
</evidence>
<sequence>MYVPLATNEPPEPQQERRRWRELASCIQTYTIIRHFALLSLMAVLLALVVVFRSNLNFETHNCGGSPREARSLGCHYEMNSLRRVPEECYNPELDKAFEEKYSFKYYNDSHGTVEIDKEIVAQGETDYLYVNWEYHLTHCLFAFRKLYDSAVEGGVRKKLDSSVRNLQHFNHCLEIMMDRNKSLNAVQTIVTMSFESC</sequence>
<protein>
    <submittedName>
        <fullName evidence="2">Uncharacterized protein</fullName>
    </submittedName>
</protein>
<evidence type="ECO:0000256" key="1">
    <source>
        <dbReference type="SAM" id="Phobius"/>
    </source>
</evidence>
<proteinExistence type="predicted"/>
<dbReference type="PANTHER" id="PTHR35896:SF3">
    <property type="entry name" value="MAJOR FACILITATOR SUPERFAMILY TRANSPORTER"/>
    <property type="match status" value="1"/>
</dbReference>
<dbReference type="InterPro" id="IPR053008">
    <property type="entry name" value="Phomopsin_biosynth_assoc"/>
</dbReference>
<dbReference type="HOGENOM" id="CLU_066042_6_2_1"/>
<accession>A0A0C3DD70</accession>
<keyword evidence="3" id="KW-1185">Reference proteome</keyword>
<keyword evidence="1" id="KW-0812">Transmembrane</keyword>
<keyword evidence="1" id="KW-0472">Membrane</keyword>
<keyword evidence="1" id="KW-1133">Transmembrane helix</keyword>
<dbReference type="EMBL" id="KN832878">
    <property type="protein sequence ID" value="KIM99902.1"/>
    <property type="molecule type" value="Genomic_DNA"/>
</dbReference>
<dbReference type="Proteomes" id="UP000054321">
    <property type="component" value="Unassembled WGS sequence"/>
</dbReference>
<dbReference type="OrthoDB" id="3501153at2759"/>
<reference evidence="3" key="2">
    <citation type="submission" date="2015-01" db="EMBL/GenBank/DDBJ databases">
        <title>Evolutionary Origins and Diversification of the Mycorrhizal Mutualists.</title>
        <authorList>
            <consortium name="DOE Joint Genome Institute"/>
            <consortium name="Mycorrhizal Genomics Consortium"/>
            <person name="Kohler A."/>
            <person name="Kuo A."/>
            <person name="Nagy L.G."/>
            <person name="Floudas D."/>
            <person name="Copeland A."/>
            <person name="Barry K.W."/>
            <person name="Cichocki N."/>
            <person name="Veneault-Fourrey C."/>
            <person name="LaButti K."/>
            <person name="Lindquist E.A."/>
            <person name="Lipzen A."/>
            <person name="Lundell T."/>
            <person name="Morin E."/>
            <person name="Murat C."/>
            <person name="Riley R."/>
            <person name="Ohm R."/>
            <person name="Sun H."/>
            <person name="Tunlid A."/>
            <person name="Henrissat B."/>
            <person name="Grigoriev I.V."/>
            <person name="Hibbett D.S."/>
            <person name="Martin F."/>
        </authorList>
    </citation>
    <scope>NUCLEOTIDE SEQUENCE [LARGE SCALE GENOMIC DNA]</scope>
    <source>
        <strain evidence="3">Zn</strain>
    </source>
</reference>
<evidence type="ECO:0000313" key="2">
    <source>
        <dbReference type="EMBL" id="KIM99902.1"/>
    </source>
</evidence>
<reference evidence="2 3" key="1">
    <citation type="submission" date="2014-04" db="EMBL/GenBank/DDBJ databases">
        <authorList>
            <consortium name="DOE Joint Genome Institute"/>
            <person name="Kuo A."/>
            <person name="Martino E."/>
            <person name="Perotto S."/>
            <person name="Kohler A."/>
            <person name="Nagy L.G."/>
            <person name="Floudas D."/>
            <person name="Copeland A."/>
            <person name="Barry K.W."/>
            <person name="Cichocki N."/>
            <person name="Veneault-Fourrey C."/>
            <person name="LaButti K."/>
            <person name="Lindquist E.A."/>
            <person name="Lipzen A."/>
            <person name="Lundell T."/>
            <person name="Morin E."/>
            <person name="Murat C."/>
            <person name="Sun H."/>
            <person name="Tunlid A."/>
            <person name="Henrissat B."/>
            <person name="Grigoriev I.V."/>
            <person name="Hibbett D.S."/>
            <person name="Martin F."/>
            <person name="Nordberg H.P."/>
            <person name="Cantor M.N."/>
            <person name="Hua S.X."/>
        </authorList>
    </citation>
    <scope>NUCLEOTIDE SEQUENCE [LARGE SCALE GENOMIC DNA]</scope>
    <source>
        <strain evidence="2 3">Zn</strain>
    </source>
</reference>
<organism evidence="2 3">
    <name type="scientific">Oidiodendron maius (strain Zn)</name>
    <dbReference type="NCBI Taxonomy" id="913774"/>
    <lineage>
        <taxon>Eukaryota</taxon>
        <taxon>Fungi</taxon>
        <taxon>Dikarya</taxon>
        <taxon>Ascomycota</taxon>
        <taxon>Pezizomycotina</taxon>
        <taxon>Leotiomycetes</taxon>
        <taxon>Leotiomycetes incertae sedis</taxon>
        <taxon>Myxotrichaceae</taxon>
        <taxon>Oidiodendron</taxon>
    </lineage>
</organism>
<dbReference type="PANTHER" id="PTHR35896">
    <property type="entry name" value="IG-LIKE DOMAIN-CONTAINING PROTEIN"/>
    <property type="match status" value="1"/>
</dbReference>